<dbReference type="Proteomes" id="UP000626109">
    <property type="component" value="Unassembled WGS sequence"/>
</dbReference>
<dbReference type="PROSITE" id="PS00018">
    <property type="entry name" value="EF_HAND_1"/>
    <property type="match status" value="1"/>
</dbReference>
<feature type="domain" description="EF-hand" evidence="2">
    <location>
        <begin position="70"/>
        <end position="101"/>
    </location>
</feature>
<feature type="non-terminal residue" evidence="3">
    <location>
        <position position="1"/>
    </location>
</feature>
<evidence type="ECO:0000256" key="1">
    <source>
        <dbReference type="ARBA" id="ARBA00022837"/>
    </source>
</evidence>
<comment type="caution">
    <text evidence="3">The sequence shown here is derived from an EMBL/GenBank/DDBJ whole genome shotgun (WGS) entry which is preliminary data.</text>
</comment>
<dbReference type="PROSITE" id="PS50222">
    <property type="entry name" value="EF_HAND_2"/>
    <property type="match status" value="1"/>
</dbReference>
<dbReference type="InterPro" id="IPR011992">
    <property type="entry name" value="EF-hand-dom_pair"/>
</dbReference>
<reference evidence="3" key="1">
    <citation type="submission" date="2021-02" db="EMBL/GenBank/DDBJ databases">
        <authorList>
            <person name="Dougan E. K."/>
            <person name="Rhodes N."/>
            <person name="Thang M."/>
            <person name="Chan C."/>
        </authorList>
    </citation>
    <scope>NUCLEOTIDE SEQUENCE</scope>
</reference>
<sequence>VLIRNLLEKNPRQRFSAKQALDDTWISSTALMANSAPLSMAVVDNLRKFSYEHRLKKAALHVVARYNDSAAIEQLRDKFLELDSNGDGLLTAAELREGLPR</sequence>
<dbReference type="SUPFAM" id="SSF47473">
    <property type="entry name" value="EF-hand"/>
    <property type="match status" value="1"/>
</dbReference>
<evidence type="ECO:0000313" key="4">
    <source>
        <dbReference type="Proteomes" id="UP000626109"/>
    </source>
</evidence>
<gene>
    <name evidence="3" type="ORF">PGLA2088_LOCUS1377</name>
</gene>
<organism evidence="3 4">
    <name type="scientific">Polarella glacialis</name>
    <name type="common">Dinoflagellate</name>
    <dbReference type="NCBI Taxonomy" id="89957"/>
    <lineage>
        <taxon>Eukaryota</taxon>
        <taxon>Sar</taxon>
        <taxon>Alveolata</taxon>
        <taxon>Dinophyceae</taxon>
        <taxon>Suessiales</taxon>
        <taxon>Suessiaceae</taxon>
        <taxon>Polarella</taxon>
    </lineage>
</organism>
<dbReference type="GO" id="GO:0005509">
    <property type="term" value="F:calcium ion binding"/>
    <property type="evidence" value="ECO:0007669"/>
    <property type="project" value="InterPro"/>
</dbReference>
<dbReference type="AlphaFoldDB" id="A0A813H883"/>
<evidence type="ECO:0000259" key="2">
    <source>
        <dbReference type="PROSITE" id="PS50222"/>
    </source>
</evidence>
<keyword evidence="1" id="KW-0106">Calcium</keyword>
<protein>
    <recommendedName>
        <fullName evidence="2">EF-hand domain-containing protein</fullName>
    </recommendedName>
</protein>
<proteinExistence type="predicted"/>
<dbReference type="InterPro" id="IPR018247">
    <property type="entry name" value="EF_Hand_1_Ca_BS"/>
</dbReference>
<accession>A0A813H883</accession>
<feature type="non-terminal residue" evidence="3">
    <location>
        <position position="101"/>
    </location>
</feature>
<dbReference type="EMBL" id="CAJNNW010001057">
    <property type="protein sequence ID" value="CAE8633864.1"/>
    <property type="molecule type" value="Genomic_DNA"/>
</dbReference>
<dbReference type="Gene3D" id="1.10.238.10">
    <property type="entry name" value="EF-hand"/>
    <property type="match status" value="2"/>
</dbReference>
<evidence type="ECO:0000313" key="3">
    <source>
        <dbReference type="EMBL" id="CAE8633864.1"/>
    </source>
</evidence>
<dbReference type="InterPro" id="IPR002048">
    <property type="entry name" value="EF_hand_dom"/>
</dbReference>
<name>A0A813H883_POLGL</name>